<dbReference type="Gene3D" id="3.30.1460.30">
    <property type="entry name" value="YgaC/TfoX-N like chaperone"/>
    <property type="match status" value="1"/>
</dbReference>
<sequence>MAVDQGLIHWVAEALAPLGTVTRRAMMGGATLYLDGTIFAIVGDDALWFKADAISDAAWDAAGCPRFSYEMGEGRTGQMNYRRAPDDVYDDAEAMQTWAALAVAAGLRAPVKKRAKRP</sequence>
<keyword evidence="3" id="KW-1185">Reference proteome</keyword>
<dbReference type="InterPro" id="IPR007076">
    <property type="entry name" value="TfoX_N"/>
</dbReference>
<organism evidence="2 3">
    <name type="scientific">Sphingomonas hylomeconis</name>
    <dbReference type="NCBI Taxonomy" id="1395958"/>
    <lineage>
        <taxon>Bacteria</taxon>
        <taxon>Pseudomonadati</taxon>
        <taxon>Pseudomonadota</taxon>
        <taxon>Alphaproteobacteria</taxon>
        <taxon>Sphingomonadales</taxon>
        <taxon>Sphingomonadaceae</taxon>
        <taxon>Sphingomonas</taxon>
    </lineage>
</organism>
<comment type="caution">
    <text evidence="2">The sequence shown here is derived from an EMBL/GenBank/DDBJ whole genome shotgun (WGS) entry which is preliminary data.</text>
</comment>
<feature type="domain" description="TfoX N-terminal" evidence="1">
    <location>
        <begin position="13"/>
        <end position="105"/>
    </location>
</feature>
<protein>
    <submittedName>
        <fullName evidence="2">TfoX/Sxy family protein</fullName>
    </submittedName>
</protein>
<dbReference type="Proteomes" id="UP001595713">
    <property type="component" value="Unassembled WGS sequence"/>
</dbReference>
<gene>
    <name evidence="2" type="ORF">ACFONA_00060</name>
</gene>
<evidence type="ECO:0000313" key="3">
    <source>
        <dbReference type="Proteomes" id="UP001595713"/>
    </source>
</evidence>
<dbReference type="Pfam" id="PF04993">
    <property type="entry name" value="TfoX_N"/>
    <property type="match status" value="1"/>
</dbReference>
<evidence type="ECO:0000313" key="2">
    <source>
        <dbReference type="EMBL" id="MFC3578544.1"/>
    </source>
</evidence>
<dbReference type="EMBL" id="JBHRXP010000001">
    <property type="protein sequence ID" value="MFC3578544.1"/>
    <property type="molecule type" value="Genomic_DNA"/>
</dbReference>
<dbReference type="SUPFAM" id="SSF159894">
    <property type="entry name" value="YgaC/TfoX-N like"/>
    <property type="match status" value="1"/>
</dbReference>
<proteinExistence type="predicted"/>
<evidence type="ECO:0000259" key="1">
    <source>
        <dbReference type="Pfam" id="PF04993"/>
    </source>
</evidence>
<dbReference type="RefSeq" id="WP_261294034.1">
    <property type="nucleotide sequence ID" value="NZ_JANQBK010000004.1"/>
</dbReference>
<reference evidence="3" key="1">
    <citation type="journal article" date="2019" name="Int. J. Syst. Evol. Microbiol.">
        <title>The Global Catalogue of Microorganisms (GCM) 10K type strain sequencing project: providing services to taxonomists for standard genome sequencing and annotation.</title>
        <authorList>
            <consortium name="The Broad Institute Genomics Platform"/>
            <consortium name="The Broad Institute Genome Sequencing Center for Infectious Disease"/>
            <person name="Wu L."/>
            <person name="Ma J."/>
        </authorList>
    </citation>
    <scope>NUCLEOTIDE SEQUENCE [LARGE SCALE GENOMIC DNA]</scope>
    <source>
        <strain evidence="3">KCTC 42739</strain>
    </source>
</reference>
<name>A0ABV7SNK1_9SPHN</name>
<accession>A0ABV7SNK1</accession>